<organism evidence="11 12">
    <name type="scientific">Vigna mungo</name>
    <name type="common">Black gram</name>
    <name type="synonym">Phaseolus mungo</name>
    <dbReference type="NCBI Taxonomy" id="3915"/>
    <lineage>
        <taxon>Eukaryota</taxon>
        <taxon>Viridiplantae</taxon>
        <taxon>Streptophyta</taxon>
        <taxon>Embryophyta</taxon>
        <taxon>Tracheophyta</taxon>
        <taxon>Spermatophyta</taxon>
        <taxon>Magnoliopsida</taxon>
        <taxon>eudicotyledons</taxon>
        <taxon>Gunneridae</taxon>
        <taxon>Pentapetalae</taxon>
        <taxon>rosids</taxon>
        <taxon>fabids</taxon>
        <taxon>Fabales</taxon>
        <taxon>Fabaceae</taxon>
        <taxon>Papilionoideae</taxon>
        <taxon>50 kb inversion clade</taxon>
        <taxon>NPAAA clade</taxon>
        <taxon>indigoferoid/millettioid clade</taxon>
        <taxon>Phaseoleae</taxon>
        <taxon>Vigna</taxon>
    </lineage>
</organism>
<evidence type="ECO:0000256" key="4">
    <source>
        <dbReference type="ARBA" id="ARBA00022737"/>
    </source>
</evidence>
<comment type="subcellular location">
    <subcellularLocation>
        <location evidence="2">Cell membrane</location>
        <topology evidence="2">Peripheral membrane protein</topology>
        <orientation evidence="2">Cytoplasmic side</orientation>
    </subcellularLocation>
    <subcellularLocation>
        <location evidence="1">Membrane</location>
        <topology evidence="1">Multi-pass membrane protein</topology>
    </subcellularLocation>
</comment>
<dbReference type="Pfam" id="PF13962">
    <property type="entry name" value="PGG"/>
    <property type="match status" value="1"/>
</dbReference>
<keyword evidence="12" id="KW-1185">Reference proteome</keyword>
<evidence type="ECO:0000256" key="6">
    <source>
        <dbReference type="ARBA" id="ARBA00023043"/>
    </source>
</evidence>
<evidence type="ECO:0000256" key="9">
    <source>
        <dbReference type="SAM" id="Phobius"/>
    </source>
</evidence>
<feature type="domain" description="PGG" evidence="10">
    <location>
        <begin position="129"/>
        <end position="189"/>
    </location>
</feature>
<dbReference type="AlphaFoldDB" id="A0AAQ3PCW8"/>
<keyword evidence="5 9" id="KW-1133">Transmembrane helix</keyword>
<dbReference type="InterPro" id="IPR026961">
    <property type="entry name" value="PGG_dom"/>
</dbReference>
<dbReference type="InterPro" id="IPR002110">
    <property type="entry name" value="Ankyrin_rpt"/>
</dbReference>
<keyword evidence="3 9" id="KW-0812">Transmembrane</keyword>
<feature type="transmembrane region" description="Helical" evidence="9">
    <location>
        <begin position="168"/>
        <end position="189"/>
    </location>
</feature>
<dbReference type="PANTHER" id="PTHR24186">
    <property type="entry name" value="PROTEIN PHOSPHATASE 1 REGULATORY SUBUNIT"/>
    <property type="match status" value="1"/>
</dbReference>
<gene>
    <name evidence="11" type="ORF">V8G54_003608</name>
</gene>
<evidence type="ECO:0000256" key="5">
    <source>
        <dbReference type="ARBA" id="ARBA00022989"/>
    </source>
</evidence>
<keyword evidence="7 9" id="KW-0472">Membrane</keyword>
<sequence>MAIELLKNEHVKLAVKHADKEGRNPLHYAVKKRNKVLTELLLEQNMSIAYMEDNEGMTALHIAAADGIIRITRNLSMVHVFNEKDVDGNTPLHLPNCFMLFVPIISNLRRSFKAKFAYSRTEDSNAMLMTQIVVTLIATVSFAAGITLPGGTIQDGEHKANWKEQYELALNFTLFAFLAMIVAFASATYAVLGSSLLGIAVITLALLYFCLIPLIKNVSDDLCSSRSKVWFLLVCAE</sequence>
<dbReference type="Pfam" id="PF13637">
    <property type="entry name" value="Ank_4"/>
    <property type="match status" value="1"/>
</dbReference>
<dbReference type="EMBL" id="CP144700">
    <property type="protein sequence ID" value="WVZ25064.1"/>
    <property type="molecule type" value="Genomic_DNA"/>
</dbReference>
<dbReference type="GO" id="GO:0005886">
    <property type="term" value="C:plasma membrane"/>
    <property type="evidence" value="ECO:0007669"/>
    <property type="project" value="UniProtKB-SubCell"/>
</dbReference>
<dbReference type="PROSITE" id="PS50297">
    <property type="entry name" value="ANK_REP_REGION"/>
    <property type="match status" value="1"/>
</dbReference>
<evidence type="ECO:0000256" key="7">
    <source>
        <dbReference type="ARBA" id="ARBA00023136"/>
    </source>
</evidence>
<evidence type="ECO:0000256" key="3">
    <source>
        <dbReference type="ARBA" id="ARBA00022692"/>
    </source>
</evidence>
<evidence type="ECO:0000259" key="10">
    <source>
        <dbReference type="Pfam" id="PF13962"/>
    </source>
</evidence>
<dbReference type="SUPFAM" id="SSF48403">
    <property type="entry name" value="Ankyrin repeat"/>
    <property type="match status" value="1"/>
</dbReference>
<accession>A0AAQ3PCW8</accession>
<evidence type="ECO:0000313" key="11">
    <source>
        <dbReference type="EMBL" id="WVZ25064.1"/>
    </source>
</evidence>
<evidence type="ECO:0000256" key="1">
    <source>
        <dbReference type="ARBA" id="ARBA00004141"/>
    </source>
</evidence>
<evidence type="ECO:0000256" key="2">
    <source>
        <dbReference type="ARBA" id="ARBA00004413"/>
    </source>
</evidence>
<dbReference type="Proteomes" id="UP001374535">
    <property type="component" value="Chromosome 1"/>
</dbReference>
<feature type="repeat" description="ANK" evidence="8">
    <location>
        <begin position="21"/>
        <end position="53"/>
    </location>
</feature>
<dbReference type="PROSITE" id="PS50088">
    <property type="entry name" value="ANK_REPEAT"/>
    <property type="match status" value="1"/>
</dbReference>
<dbReference type="InterPro" id="IPR036770">
    <property type="entry name" value="Ankyrin_rpt-contain_sf"/>
</dbReference>
<keyword evidence="6 8" id="KW-0040">ANK repeat</keyword>
<evidence type="ECO:0000313" key="12">
    <source>
        <dbReference type="Proteomes" id="UP001374535"/>
    </source>
</evidence>
<feature type="transmembrane region" description="Helical" evidence="9">
    <location>
        <begin position="128"/>
        <end position="148"/>
    </location>
</feature>
<evidence type="ECO:0000256" key="8">
    <source>
        <dbReference type="PROSITE-ProRule" id="PRU00023"/>
    </source>
</evidence>
<proteinExistence type="predicted"/>
<protein>
    <recommendedName>
        <fullName evidence="10">PGG domain-containing protein</fullName>
    </recommendedName>
</protein>
<name>A0AAQ3PCW8_VIGMU</name>
<dbReference type="PANTHER" id="PTHR24186:SF46">
    <property type="entry name" value="PROTEIN ACCELERATED CELL DEATH 6-LIKE"/>
    <property type="match status" value="1"/>
</dbReference>
<feature type="transmembrane region" description="Helical" evidence="9">
    <location>
        <begin position="196"/>
        <end position="215"/>
    </location>
</feature>
<dbReference type="SMART" id="SM00248">
    <property type="entry name" value="ANK"/>
    <property type="match status" value="2"/>
</dbReference>
<reference evidence="11 12" key="1">
    <citation type="journal article" date="2023" name="Life. Sci Alliance">
        <title>Evolutionary insights into 3D genome organization and epigenetic landscape of Vigna mungo.</title>
        <authorList>
            <person name="Junaid A."/>
            <person name="Singh B."/>
            <person name="Bhatia S."/>
        </authorList>
    </citation>
    <scope>NUCLEOTIDE SEQUENCE [LARGE SCALE GENOMIC DNA]</scope>
    <source>
        <strain evidence="11">Urdbean</strain>
    </source>
</reference>
<dbReference type="Gene3D" id="1.25.40.20">
    <property type="entry name" value="Ankyrin repeat-containing domain"/>
    <property type="match status" value="1"/>
</dbReference>
<keyword evidence="4" id="KW-0677">Repeat</keyword>